<dbReference type="PROSITE" id="PS50206">
    <property type="entry name" value="RHODANESE_3"/>
    <property type="match status" value="1"/>
</dbReference>
<feature type="domain" description="Rhodanese" evidence="2">
    <location>
        <begin position="110"/>
        <end position="215"/>
    </location>
</feature>
<dbReference type="Gene3D" id="3.40.250.10">
    <property type="entry name" value="Rhodanese-like domain"/>
    <property type="match status" value="1"/>
</dbReference>
<feature type="compositionally biased region" description="Low complexity" evidence="1">
    <location>
        <begin position="54"/>
        <end position="70"/>
    </location>
</feature>
<reference evidence="3" key="1">
    <citation type="submission" date="2022-12" db="EMBL/GenBank/DDBJ databases">
        <authorList>
            <person name="Petersen C."/>
        </authorList>
    </citation>
    <scope>NUCLEOTIDE SEQUENCE</scope>
    <source>
        <strain evidence="3">IBT 29677</strain>
    </source>
</reference>
<protein>
    <recommendedName>
        <fullName evidence="2">Rhodanese domain-containing protein</fullName>
    </recommendedName>
</protein>
<dbReference type="GO" id="GO:0005739">
    <property type="term" value="C:mitochondrion"/>
    <property type="evidence" value="ECO:0007669"/>
    <property type="project" value="TreeGrafter"/>
</dbReference>
<accession>A0A9W9W4V0</accession>
<dbReference type="PANTHER" id="PTHR44086:SF10">
    <property type="entry name" value="THIOSULFATE SULFURTRANSFERASE_RHODANESE-LIKE DOMAIN-CONTAINING PROTEIN 3"/>
    <property type="match status" value="1"/>
</dbReference>
<gene>
    <name evidence="3" type="ORF">N7509_003301</name>
</gene>
<dbReference type="PANTHER" id="PTHR44086">
    <property type="entry name" value="THIOSULFATE SULFURTRANSFERASE RDL2, MITOCHONDRIAL-RELATED"/>
    <property type="match status" value="1"/>
</dbReference>
<sequence>MASTFQSAIRRSASTISSKAIKTPTRQFLRSTSALPHSATTRGLTSLSRRSTLTAQNKQYQIQTQQTRSQIRWSSDQSKPEADPEHINFRQWGFEEITATLPSTSPSSSPTHTPILIDVREPAELAQGIIPHALSIPLASQPDAMYLTPDEFETRFGFPKPSADGESELVFYCKAGVRADAAARLAVQAGYDAEKIGVYYGSWLDWVKNGGKVEVWDGDE</sequence>
<keyword evidence="4" id="KW-1185">Reference proteome</keyword>
<dbReference type="GO" id="GO:0004792">
    <property type="term" value="F:thiosulfate-cyanide sulfurtransferase activity"/>
    <property type="evidence" value="ECO:0007669"/>
    <property type="project" value="TreeGrafter"/>
</dbReference>
<proteinExistence type="predicted"/>
<name>A0A9W9W4V0_9EURO</name>
<reference evidence="3" key="2">
    <citation type="journal article" date="2023" name="IMA Fungus">
        <title>Comparative genomic study of the Penicillium genus elucidates a diverse pangenome and 15 lateral gene transfer events.</title>
        <authorList>
            <person name="Petersen C."/>
            <person name="Sorensen T."/>
            <person name="Nielsen M.R."/>
            <person name="Sondergaard T.E."/>
            <person name="Sorensen J.L."/>
            <person name="Fitzpatrick D.A."/>
            <person name="Frisvad J.C."/>
            <person name="Nielsen K.L."/>
        </authorList>
    </citation>
    <scope>NUCLEOTIDE SEQUENCE</scope>
    <source>
        <strain evidence="3">IBT 29677</strain>
    </source>
</reference>
<evidence type="ECO:0000259" key="2">
    <source>
        <dbReference type="PROSITE" id="PS50206"/>
    </source>
</evidence>
<dbReference type="SMART" id="SM00450">
    <property type="entry name" value="RHOD"/>
    <property type="match status" value="1"/>
</dbReference>
<dbReference type="SUPFAM" id="SSF52821">
    <property type="entry name" value="Rhodanese/Cell cycle control phosphatase"/>
    <property type="match status" value="1"/>
</dbReference>
<feature type="compositionally biased region" description="Low complexity" evidence="1">
    <location>
        <begin position="7"/>
        <end position="23"/>
    </location>
</feature>
<evidence type="ECO:0000313" key="4">
    <source>
        <dbReference type="Proteomes" id="UP001147747"/>
    </source>
</evidence>
<dbReference type="Proteomes" id="UP001147747">
    <property type="component" value="Unassembled WGS sequence"/>
</dbReference>
<dbReference type="AlphaFoldDB" id="A0A9W9W4V0"/>
<dbReference type="RefSeq" id="XP_056490672.1">
    <property type="nucleotide sequence ID" value="XM_056627938.1"/>
</dbReference>
<feature type="compositionally biased region" description="Polar residues" evidence="1">
    <location>
        <begin position="24"/>
        <end position="53"/>
    </location>
</feature>
<dbReference type="GeneID" id="81366918"/>
<feature type="region of interest" description="Disordered" evidence="1">
    <location>
        <begin position="1"/>
        <end position="83"/>
    </location>
</feature>
<comment type="caution">
    <text evidence="3">The sequence shown here is derived from an EMBL/GenBank/DDBJ whole genome shotgun (WGS) entry which is preliminary data.</text>
</comment>
<dbReference type="InterPro" id="IPR036873">
    <property type="entry name" value="Rhodanese-like_dom_sf"/>
</dbReference>
<dbReference type="EMBL" id="JAPZBU010000005">
    <property type="protein sequence ID" value="KAJ5403430.1"/>
    <property type="molecule type" value="Genomic_DNA"/>
</dbReference>
<dbReference type="OrthoDB" id="566238at2759"/>
<evidence type="ECO:0000313" key="3">
    <source>
        <dbReference type="EMBL" id="KAJ5403430.1"/>
    </source>
</evidence>
<dbReference type="InterPro" id="IPR001763">
    <property type="entry name" value="Rhodanese-like_dom"/>
</dbReference>
<evidence type="ECO:0000256" key="1">
    <source>
        <dbReference type="SAM" id="MobiDB-lite"/>
    </source>
</evidence>
<dbReference type="CDD" id="cd01519">
    <property type="entry name" value="RHOD_HSP67B2"/>
    <property type="match status" value="1"/>
</dbReference>
<dbReference type="Pfam" id="PF00581">
    <property type="entry name" value="Rhodanese"/>
    <property type="match status" value="1"/>
</dbReference>
<organism evidence="3 4">
    <name type="scientific">Penicillium cosmopolitanum</name>
    <dbReference type="NCBI Taxonomy" id="1131564"/>
    <lineage>
        <taxon>Eukaryota</taxon>
        <taxon>Fungi</taxon>
        <taxon>Dikarya</taxon>
        <taxon>Ascomycota</taxon>
        <taxon>Pezizomycotina</taxon>
        <taxon>Eurotiomycetes</taxon>
        <taxon>Eurotiomycetidae</taxon>
        <taxon>Eurotiales</taxon>
        <taxon>Aspergillaceae</taxon>
        <taxon>Penicillium</taxon>
    </lineage>
</organism>